<dbReference type="InterPro" id="IPR003730">
    <property type="entry name" value="Cu_polyphenol_OxRdtase"/>
</dbReference>
<dbReference type="EMBL" id="LBTJ01000006">
    <property type="protein sequence ID" value="KKQ38659.1"/>
    <property type="molecule type" value="Genomic_DNA"/>
</dbReference>
<comment type="caution">
    <text evidence="10">The sequence shown here is derived from an EMBL/GenBank/DDBJ whole genome shotgun (WGS) entry which is preliminary data.</text>
</comment>
<evidence type="ECO:0000256" key="7">
    <source>
        <dbReference type="ARBA" id="ARBA00047989"/>
    </source>
</evidence>
<comment type="catalytic activity">
    <reaction evidence="9">
        <text>S-methyl-5'-thioadenosine + phosphate = 5-(methylsulfanyl)-alpha-D-ribose 1-phosphate + adenine</text>
        <dbReference type="Rhea" id="RHEA:11852"/>
        <dbReference type="ChEBI" id="CHEBI:16708"/>
        <dbReference type="ChEBI" id="CHEBI:17509"/>
        <dbReference type="ChEBI" id="CHEBI:43474"/>
        <dbReference type="ChEBI" id="CHEBI:58533"/>
        <dbReference type="EC" id="2.4.2.28"/>
    </reaction>
    <physiologicalReaction direction="left-to-right" evidence="9">
        <dbReference type="Rhea" id="RHEA:11853"/>
    </physiologicalReaction>
</comment>
<evidence type="ECO:0000256" key="9">
    <source>
        <dbReference type="ARBA" id="ARBA00049893"/>
    </source>
</evidence>
<evidence type="ECO:0000256" key="1">
    <source>
        <dbReference type="ARBA" id="ARBA00000553"/>
    </source>
</evidence>
<dbReference type="InterPro" id="IPR038371">
    <property type="entry name" value="Cu_polyphenol_OxRdtase_sf"/>
</dbReference>
<evidence type="ECO:0000313" key="10">
    <source>
        <dbReference type="EMBL" id="KKQ38659.1"/>
    </source>
</evidence>
<accession>A0A0G0JP54</accession>
<comment type="catalytic activity">
    <reaction evidence="8">
        <text>adenosine + phosphate = alpha-D-ribose 1-phosphate + adenine</text>
        <dbReference type="Rhea" id="RHEA:27642"/>
        <dbReference type="ChEBI" id="CHEBI:16335"/>
        <dbReference type="ChEBI" id="CHEBI:16708"/>
        <dbReference type="ChEBI" id="CHEBI:43474"/>
        <dbReference type="ChEBI" id="CHEBI:57720"/>
        <dbReference type="EC" id="2.4.2.1"/>
    </reaction>
    <physiologicalReaction direction="left-to-right" evidence="8">
        <dbReference type="Rhea" id="RHEA:27643"/>
    </physiologicalReaction>
</comment>
<dbReference type="InterPro" id="IPR011324">
    <property type="entry name" value="Cytotoxic_necrot_fac-like_cat"/>
</dbReference>
<dbReference type="Proteomes" id="UP000034471">
    <property type="component" value="Unassembled WGS sequence"/>
</dbReference>
<dbReference type="GO" id="GO:0016787">
    <property type="term" value="F:hydrolase activity"/>
    <property type="evidence" value="ECO:0007669"/>
    <property type="project" value="UniProtKB-KW"/>
</dbReference>
<dbReference type="SUPFAM" id="SSF64438">
    <property type="entry name" value="CNF1/YfiH-like putative cysteine hydrolases"/>
    <property type="match status" value="1"/>
</dbReference>
<comment type="catalytic activity">
    <reaction evidence="1">
        <text>inosine + phosphate = alpha-D-ribose 1-phosphate + hypoxanthine</text>
        <dbReference type="Rhea" id="RHEA:27646"/>
        <dbReference type="ChEBI" id="CHEBI:17368"/>
        <dbReference type="ChEBI" id="CHEBI:17596"/>
        <dbReference type="ChEBI" id="CHEBI:43474"/>
        <dbReference type="ChEBI" id="CHEBI:57720"/>
        <dbReference type="EC" id="2.4.2.1"/>
    </reaction>
    <physiologicalReaction direction="left-to-right" evidence="1">
        <dbReference type="Rhea" id="RHEA:27647"/>
    </physiologicalReaction>
</comment>
<dbReference type="PANTHER" id="PTHR30616:SF2">
    <property type="entry name" value="PURINE NUCLEOSIDE PHOSPHORYLASE LACC1"/>
    <property type="match status" value="1"/>
</dbReference>
<evidence type="ECO:0000256" key="8">
    <source>
        <dbReference type="ARBA" id="ARBA00048968"/>
    </source>
</evidence>
<evidence type="ECO:0000313" key="11">
    <source>
        <dbReference type="Proteomes" id="UP000034471"/>
    </source>
</evidence>
<dbReference type="GO" id="GO:0017061">
    <property type="term" value="F:S-methyl-5-thioadenosine phosphorylase activity"/>
    <property type="evidence" value="ECO:0007669"/>
    <property type="project" value="UniProtKB-EC"/>
</dbReference>
<evidence type="ECO:0008006" key="12">
    <source>
        <dbReference type="Google" id="ProtNLM"/>
    </source>
</evidence>
<evidence type="ECO:0000256" key="3">
    <source>
        <dbReference type="ARBA" id="ARBA00022679"/>
    </source>
</evidence>
<organism evidence="10 11">
    <name type="scientific">Candidatus Roizmanbacteria bacterium GW2011_GWA2_37_7</name>
    <dbReference type="NCBI Taxonomy" id="1618481"/>
    <lineage>
        <taxon>Bacteria</taxon>
        <taxon>Candidatus Roizmaniibacteriota</taxon>
    </lineage>
</organism>
<proteinExistence type="inferred from homology"/>
<reference evidence="10 11" key="1">
    <citation type="journal article" date="2015" name="Nature">
        <title>rRNA introns, odd ribosomes, and small enigmatic genomes across a large radiation of phyla.</title>
        <authorList>
            <person name="Brown C.T."/>
            <person name="Hug L.A."/>
            <person name="Thomas B.C."/>
            <person name="Sharon I."/>
            <person name="Castelle C.J."/>
            <person name="Singh A."/>
            <person name="Wilkins M.J."/>
            <person name="Williams K.H."/>
            <person name="Banfield J.F."/>
        </authorList>
    </citation>
    <scope>NUCLEOTIDE SEQUENCE [LARGE SCALE GENOMIC DNA]</scope>
</reference>
<dbReference type="CDD" id="cd16833">
    <property type="entry name" value="YfiH"/>
    <property type="match status" value="1"/>
</dbReference>
<gene>
    <name evidence="10" type="ORF">US54_C0006G0012</name>
</gene>
<keyword evidence="5" id="KW-0378">Hydrolase</keyword>
<dbReference type="Pfam" id="PF02578">
    <property type="entry name" value="Cu-oxidase_4"/>
    <property type="match status" value="1"/>
</dbReference>
<dbReference type="AlphaFoldDB" id="A0A0G0JP54"/>
<keyword evidence="4" id="KW-0479">Metal-binding</keyword>
<evidence type="ECO:0000256" key="2">
    <source>
        <dbReference type="ARBA" id="ARBA00007353"/>
    </source>
</evidence>
<dbReference type="STRING" id="1618481.US54_C0006G0012"/>
<dbReference type="GO" id="GO:0005507">
    <property type="term" value="F:copper ion binding"/>
    <property type="evidence" value="ECO:0007669"/>
    <property type="project" value="TreeGrafter"/>
</dbReference>
<sequence>MIKYIHKKGIFCSTLLDTKIFHGFGTKILGNGIKKETVQKILKKYISHPVYVIIPQQIHSTHVEIVDQTKIDQRYTYIAASDALVTKEKNVLLTVLTVDCVPIIYADVGRSVIGISHGGWKGTLENIAKYVIDRMIELGARKEHIIAAVGPAIADCCYRIYGLRRDEFIQAFGDRVIRYSGDRTFLNLLAANIDLLLAAGILRKNIDYSLFCTSCDEQRFWSFHRDHVCIGEMLHYVMLR</sequence>
<evidence type="ECO:0000256" key="6">
    <source>
        <dbReference type="ARBA" id="ARBA00022833"/>
    </source>
</evidence>
<comment type="similarity">
    <text evidence="2">Belongs to the purine nucleoside phosphorylase YfiH/LACC1 family.</text>
</comment>
<keyword evidence="3" id="KW-0808">Transferase</keyword>
<evidence type="ECO:0000256" key="4">
    <source>
        <dbReference type="ARBA" id="ARBA00022723"/>
    </source>
</evidence>
<comment type="catalytic activity">
    <reaction evidence="7">
        <text>adenosine + H2O + H(+) = inosine + NH4(+)</text>
        <dbReference type="Rhea" id="RHEA:24408"/>
        <dbReference type="ChEBI" id="CHEBI:15377"/>
        <dbReference type="ChEBI" id="CHEBI:15378"/>
        <dbReference type="ChEBI" id="CHEBI:16335"/>
        <dbReference type="ChEBI" id="CHEBI:17596"/>
        <dbReference type="ChEBI" id="CHEBI:28938"/>
        <dbReference type="EC" id="3.5.4.4"/>
    </reaction>
    <physiologicalReaction direction="left-to-right" evidence="7">
        <dbReference type="Rhea" id="RHEA:24409"/>
    </physiologicalReaction>
</comment>
<protein>
    <recommendedName>
        <fullName evidence="12">Purine nucleoside phosphorylase</fullName>
    </recommendedName>
</protein>
<keyword evidence="6" id="KW-0862">Zinc</keyword>
<dbReference type="Gene3D" id="3.60.140.10">
    <property type="entry name" value="CNF1/YfiH-like putative cysteine hydrolases"/>
    <property type="match status" value="1"/>
</dbReference>
<dbReference type="PANTHER" id="PTHR30616">
    <property type="entry name" value="UNCHARACTERIZED PROTEIN YFIH"/>
    <property type="match status" value="1"/>
</dbReference>
<evidence type="ECO:0000256" key="5">
    <source>
        <dbReference type="ARBA" id="ARBA00022801"/>
    </source>
</evidence>
<name>A0A0G0JP54_9BACT</name>